<proteinExistence type="predicted"/>
<evidence type="ECO:0000313" key="3">
    <source>
        <dbReference type="Proteomes" id="UP001519309"/>
    </source>
</evidence>
<keyword evidence="3" id="KW-1185">Reference proteome</keyword>
<dbReference type="Proteomes" id="UP001519309">
    <property type="component" value="Unassembled WGS sequence"/>
</dbReference>
<evidence type="ECO:0000313" key="2">
    <source>
        <dbReference type="EMBL" id="MBP2051535.1"/>
    </source>
</evidence>
<organism evidence="2 3">
    <name type="scientific">Streptomyces griseochromogenes</name>
    <dbReference type="NCBI Taxonomy" id="68214"/>
    <lineage>
        <taxon>Bacteria</taxon>
        <taxon>Bacillati</taxon>
        <taxon>Actinomycetota</taxon>
        <taxon>Actinomycetes</taxon>
        <taxon>Kitasatosporales</taxon>
        <taxon>Streptomycetaceae</taxon>
        <taxon>Streptomyces</taxon>
    </lineage>
</organism>
<comment type="caution">
    <text evidence="2">The sequence shown here is derived from an EMBL/GenBank/DDBJ whole genome shotgun (WGS) entry which is preliminary data.</text>
</comment>
<dbReference type="RefSeq" id="WP_208870379.1">
    <property type="nucleotide sequence ID" value="NZ_CP016279.1"/>
</dbReference>
<dbReference type="EMBL" id="JAGGLP010000008">
    <property type="protein sequence ID" value="MBP2051535.1"/>
    <property type="molecule type" value="Genomic_DNA"/>
</dbReference>
<sequence length="102" mass="11050">MPTERPETRLAPCARLPRTCRDWHIVHSSADAFGRAHWLLVERPPEQQGPDPYEALVVIVADGSCHETCLGAGCPGGPVPRPCPTEASCRRPPGRARATSSQ</sequence>
<evidence type="ECO:0000256" key="1">
    <source>
        <dbReference type="SAM" id="MobiDB-lite"/>
    </source>
</evidence>
<gene>
    <name evidence="2" type="ORF">J2Z21_004506</name>
</gene>
<accession>A0ABS4LVT6</accession>
<name>A0ABS4LVT6_9ACTN</name>
<protein>
    <submittedName>
        <fullName evidence="2">Uncharacterized protein</fullName>
    </submittedName>
</protein>
<reference evidence="2 3" key="1">
    <citation type="submission" date="2021-03" db="EMBL/GenBank/DDBJ databases">
        <title>Genomic Encyclopedia of Type Strains, Phase IV (KMG-IV): sequencing the most valuable type-strain genomes for metagenomic binning, comparative biology and taxonomic classification.</title>
        <authorList>
            <person name="Goeker M."/>
        </authorList>
    </citation>
    <scope>NUCLEOTIDE SEQUENCE [LARGE SCALE GENOMIC DNA]</scope>
    <source>
        <strain evidence="2 3">DSM 40499</strain>
    </source>
</reference>
<feature type="region of interest" description="Disordered" evidence="1">
    <location>
        <begin position="83"/>
        <end position="102"/>
    </location>
</feature>